<dbReference type="eggNOG" id="COG2819">
    <property type="taxonomic scope" value="Bacteria"/>
</dbReference>
<dbReference type="GO" id="GO:0016788">
    <property type="term" value="F:hydrolase activity, acting on ester bonds"/>
    <property type="evidence" value="ECO:0007669"/>
    <property type="project" value="TreeGrafter"/>
</dbReference>
<gene>
    <name evidence="3" type="ordered locus">Slin_2109</name>
</gene>
<evidence type="ECO:0000256" key="1">
    <source>
        <dbReference type="ARBA" id="ARBA00005622"/>
    </source>
</evidence>
<evidence type="ECO:0000313" key="4">
    <source>
        <dbReference type="Proteomes" id="UP000002028"/>
    </source>
</evidence>
<dbReference type="InterPro" id="IPR029058">
    <property type="entry name" value="AB_hydrolase_fold"/>
</dbReference>
<dbReference type="AlphaFoldDB" id="D2QDL4"/>
<name>D2QDL4_SPILD</name>
<dbReference type="KEGG" id="sli:Slin_2109"/>
<dbReference type="STRING" id="504472.Slin_2109"/>
<keyword evidence="2" id="KW-0378">Hydrolase</keyword>
<sequence length="421" mass="46774">MKKWFLLTLSVLLPLLTRSQSTKQIVIGQIDSLDSKILQEKRKLWVHVPDSYRQEGASKRRYPVVYLLDGESHFRSVVGMIHQLSTANGNTICPEMIVVGIPNTNRLRDLTPTPGGGMIPSAADSTRLKNSGGGEKFTAFIEGELIPHMDSLYPTEPYKVFIGHSLGGLMVINTLIHHPNLFNAYVAIDPSMWWANQKLLHTAKQVIASQTYAGKALFVGIANTMESGMDTLGVQADTSGSTQHIRSILALNRLLKANGQTGLRYQGKYYGLDDHSSVPLIAEYDALHFIFASYRLKLTDQDYEEDNTGLADKLTTHFRAATRQLGYQVKPPESLVNELGSFMVSQKKFTKAESLFKLNVATYPASFNAYDSYGDYFMAKKDTLSAITNFQKSLSLKETPATRKKLTALLNRATPAPTTKK</sequence>
<dbReference type="Gene3D" id="3.40.50.1820">
    <property type="entry name" value="alpha/beta hydrolase"/>
    <property type="match status" value="1"/>
</dbReference>
<dbReference type="Proteomes" id="UP000002028">
    <property type="component" value="Chromosome"/>
</dbReference>
<comment type="similarity">
    <text evidence="1">Belongs to the esterase D family.</text>
</comment>
<dbReference type="SUPFAM" id="SSF48452">
    <property type="entry name" value="TPR-like"/>
    <property type="match status" value="1"/>
</dbReference>
<dbReference type="SUPFAM" id="SSF53474">
    <property type="entry name" value="alpha/beta-Hydrolases"/>
    <property type="match status" value="1"/>
</dbReference>
<proteinExistence type="inferred from homology"/>
<evidence type="ECO:0000313" key="3">
    <source>
        <dbReference type="EMBL" id="ADB38144.1"/>
    </source>
</evidence>
<dbReference type="RefSeq" id="WP_012926692.1">
    <property type="nucleotide sequence ID" value="NC_013730.1"/>
</dbReference>
<evidence type="ECO:0000256" key="2">
    <source>
        <dbReference type="ARBA" id="ARBA00022801"/>
    </source>
</evidence>
<dbReference type="EMBL" id="CP001769">
    <property type="protein sequence ID" value="ADB38144.1"/>
    <property type="molecule type" value="Genomic_DNA"/>
</dbReference>
<accession>D2QDL4</accession>
<dbReference type="InterPro" id="IPR052558">
    <property type="entry name" value="Siderophore_Hydrolase_D"/>
</dbReference>
<dbReference type="InterPro" id="IPR011990">
    <property type="entry name" value="TPR-like_helical_dom_sf"/>
</dbReference>
<reference evidence="3 4" key="1">
    <citation type="journal article" date="2010" name="Stand. Genomic Sci.">
        <title>Complete genome sequence of Spirosoma linguale type strain (1).</title>
        <authorList>
            <person name="Lail K."/>
            <person name="Sikorski J."/>
            <person name="Saunders E."/>
            <person name="Lapidus A."/>
            <person name="Glavina Del Rio T."/>
            <person name="Copeland A."/>
            <person name="Tice H."/>
            <person name="Cheng J.-F."/>
            <person name="Lucas S."/>
            <person name="Nolan M."/>
            <person name="Bruce D."/>
            <person name="Goodwin L."/>
            <person name="Pitluck S."/>
            <person name="Ivanova N."/>
            <person name="Mavromatis K."/>
            <person name="Ovchinnikova G."/>
            <person name="Pati A."/>
            <person name="Chen A."/>
            <person name="Palaniappan K."/>
            <person name="Land M."/>
            <person name="Hauser L."/>
            <person name="Chang Y.-J."/>
            <person name="Jeffries C.D."/>
            <person name="Chain P."/>
            <person name="Brettin T."/>
            <person name="Detter J.C."/>
            <person name="Schuetze A."/>
            <person name="Rohde M."/>
            <person name="Tindall B.J."/>
            <person name="Goeker M."/>
            <person name="Bristow J."/>
            <person name="Eisen J.A."/>
            <person name="Markowitz V."/>
            <person name="Hugenholtz P."/>
            <person name="Kyrpides N.C."/>
            <person name="Klenk H.-P."/>
            <person name="Chen F."/>
        </authorList>
    </citation>
    <scope>NUCLEOTIDE SEQUENCE [LARGE SCALE GENOMIC DNA]</scope>
    <source>
        <strain evidence="4">ATCC 33905 / DSM 74 / LMG 10896 / Claus 1</strain>
    </source>
</reference>
<dbReference type="HOGENOM" id="CLU_039834_0_1_10"/>
<dbReference type="ESTHER" id="spild-d2qdl4">
    <property type="family name" value="A85-IroE-IroD-Fes-Yiel"/>
</dbReference>
<dbReference type="PANTHER" id="PTHR40841">
    <property type="entry name" value="SIDEROPHORE TRIACETYLFUSARININE C ESTERASE"/>
    <property type="match status" value="1"/>
</dbReference>
<dbReference type="Pfam" id="PF00756">
    <property type="entry name" value="Esterase"/>
    <property type="match status" value="1"/>
</dbReference>
<protein>
    <submittedName>
        <fullName evidence="3">Esterase</fullName>
    </submittedName>
</protein>
<dbReference type="PANTHER" id="PTHR40841:SF2">
    <property type="entry name" value="SIDEROPHORE-DEGRADING ESTERASE (EUROFUNG)"/>
    <property type="match status" value="1"/>
</dbReference>
<organism evidence="3 4">
    <name type="scientific">Spirosoma linguale (strain ATCC 33905 / DSM 74 / LMG 10896 / Claus 1)</name>
    <dbReference type="NCBI Taxonomy" id="504472"/>
    <lineage>
        <taxon>Bacteria</taxon>
        <taxon>Pseudomonadati</taxon>
        <taxon>Bacteroidota</taxon>
        <taxon>Cytophagia</taxon>
        <taxon>Cytophagales</taxon>
        <taxon>Cytophagaceae</taxon>
        <taxon>Spirosoma</taxon>
    </lineage>
</organism>
<keyword evidence="4" id="KW-1185">Reference proteome</keyword>
<dbReference type="InterPro" id="IPR000801">
    <property type="entry name" value="Esterase-like"/>
</dbReference>